<feature type="compositionally biased region" description="Basic and acidic residues" evidence="3">
    <location>
        <begin position="16"/>
        <end position="55"/>
    </location>
</feature>
<feature type="compositionally biased region" description="Low complexity" evidence="3">
    <location>
        <begin position="122"/>
        <end position="138"/>
    </location>
</feature>
<evidence type="ECO:0000256" key="1">
    <source>
        <dbReference type="ARBA" id="ARBA00004370"/>
    </source>
</evidence>
<keyword evidence="4" id="KW-1133">Transmembrane helix</keyword>
<evidence type="ECO:0000256" key="2">
    <source>
        <dbReference type="ARBA" id="ARBA00023136"/>
    </source>
</evidence>
<reference evidence="5 6" key="1">
    <citation type="journal article" date="2019" name="Int. J. Syst. Evol. Microbiol.">
        <title>The Global Catalogue of Microorganisms (GCM) 10K type strain sequencing project: providing services to taxonomists for standard genome sequencing and annotation.</title>
        <authorList>
            <consortium name="The Broad Institute Genomics Platform"/>
            <consortium name="The Broad Institute Genome Sequencing Center for Infectious Disease"/>
            <person name="Wu L."/>
            <person name="Ma J."/>
        </authorList>
    </citation>
    <scope>NUCLEOTIDE SEQUENCE [LARGE SCALE GENOMIC DNA]</scope>
    <source>
        <strain evidence="5 6">JCM 6833</strain>
    </source>
</reference>
<accession>A0ABN3PGF7</accession>
<dbReference type="PANTHER" id="PTHR37042">
    <property type="entry name" value="OUTER MEMBRANE PROTEIN RV1973"/>
    <property type="match status" value="1"/>
</dbReference>
<proteinExistence type="predicted"/>
<sequence length="309" mass="31694">MADEAAVGVMEETPDSADKADKPADQTDKPAKAADKAADTPGKAADKAAAAKDDAASADATEADTTDADGAEAEGAEAEGAEADGAEVDATDADGASTDVSEADDADADGEKAKAGERSKAKAPAGKASKAGGSTGSARVPKWDPVRVAAIVSVAIAVIAAAWTGWGWYSAENDDSLAYSKLRDQVLRSGEQAVQNLNTLDYRTLDASLRTWQDSTTGKMYQDIVQGRATFEQQTQKAKTVTKARILEGALTELDAHAGKARIIVAIEIVVTPPTGAPATKKDRHIAELTRTSAGWKVSALGPAPVGNS</sequence>
<keyword evidence="2 4" id="KW-0472">Membrane</keyword>
<comment type="caution">
    <text evidence="5">The sequence shown here is derived from an EMBL/GenBank/DDBJ whole genome shotgun (WGS) entry which is preliminary data.</text>
</comment>
<feature type="region of interest" description="Disordered" evidence="3">
    <location>
        <begin position="1"/>
        <end position="140"/>
    </location>
</feature>
<evidence type="ECO:0000256" key="3">
    <source>
        <dbReference type="SAM" id="MobiDB-lite"/>
    </source>
</evidence>
<evidence type="ECO:0008006" key="7">
    <source>
        <dbReference type="Google" id="ProtNLM"/>
    </source>
</evidence>
<dbReference type="Proteomes" id="UP001501509">
    <property type="component" value="Unassembled WGS sequence"/>
</dbReference>
<gene>
    <name evidence="5" type="ORF">GCM10010411_14890</name>
</gene>
<keyword evidence="4" id="KW-0812">Transmembrane</keyword>
<keyword evidence="6" id="KW-1185">Reference proteome</keyword>
<comment type="subcellular location">
    <subcellularLocation>
        <location evidence="1">Membrane</location>
    </subcellularLocation>
</comment>
<feature type="compositionally biased region" description="Acidic residues" evidence="3">
    <location>
        <begin position="61"/>
        <end position="92"/>
    </location>
</feature>
<evidence type="ECO:0000313" key="6">
    <source>
        <dbReference type="Proteomes" id="UP001501509"/>
    </source>
</evidence>
<dbReference type="PANTHER" id="PTHR37042:SF4">
    <property type="entry name" value="OUTER MEMBRANE PROTEIN RV1973"/>
    <property type="match status" value="1"/>
</dbReference>
<protein>
    <recommendedName>
        <fullName evidence="7">Mce-associated membrane protein</fullName>
    </recommendedName>
</protein>
<feature type="compositionally biased region" description="Basic and acidic residues" evidence="3">
    <location>
        <begin position="109"/>
        <end position="120"/>
    </location>
</feature>
<organism evidence="5 6">
    <name type="scientific">Actinomadura fulvescens</name>
    <dbReference type="NCBI Taxonomy" id="46160"/>
    <lineage>
        <taxon>Bacteria</taxon>
        <taxon>Bacillati</taxon>
        <taxon>Actinomycetota</taxon>
        <taxon>Actinomycetes</taxon>
        <taxon>Streptosporangiales</taxon>
        <taxon>Thermomonosporaceae</taxon>
        <taxon>Actinomadura</taxon>
    </lineage>
</organism>
<evidence type="ECO:0000256" key="4">
    <source>
        <dbReference type="SAM" id="Phobius"/>
    </source>
</evidence>
<feature type="transmembrane region" description="Helical" evidence="4">
    <location>
        <begin position="148"/>
        <end position="169"/>
    </location>
</feature>
<dbReference type="RefSeq" id="WP_344539009.1">
    <property type="nucleotide sequence ID" value="NZ_BAAATD010000002.1"/>
</dbReference>
<evidence type="ECO:0000313" key="5">
    <source>
        <dbReference type="EMBL" id="GAA2583256.1"/>
    </source>
</evidence>
<name>A0ABN3PGF7_9ACTN</name>
<dbReference type="EMBL" id="BAAATD010000002">
    <property type="protein sequence ID" value="GAA2583256.1"/>
    <property type="molecule type" value="Genomic_DNA"/>
</dbReference>